<dbReference type="OrthoDB" id="9785907at2"/>
<dbReference type="AlphaFoldDB" id="A0A6N2RRX7"/>
<dbReference type="InterPro" id="IPR036237">
    <property type="entry name" value="Xyl_isomerase-like_sf"/>
</dbReference>
<evidence type="ECO:0008006" key="2">
    <source>
        <dbReference type="Google" id="ProtNLM"/>
    </source>
</evidence>
<dbReference type="EMBL" id="CACRSS010000002">
    <property type="protein sequence ID" value="VYS83556.1"/>
    <property type="molecule type" value="Genomic_DNA"/>
</dbReference>
<accession>A0A6N2RRX7</accession>
<dbReference type="RefSeq" id="WP_102721410.1">
    <property type="nucleotide sequence ID" value="NZ_CACRSS010000002.1"/>
</dbReference>
<organism evidence="1">
    <name type="scientific">Akkermansia muciniphila</name>
    <dbReference type="NCBI Taxonomy" id="239935"/>
    <lineage>
        <taxon>Bacteria</taxon>
        <taxon>Pseudomonadati</taxon>
        <taxon>Verrucomicrobiota</taxon>
        <taxon>Verrucomicrobiia</taxon>
        <taxon>Verrucomicrobiales</taxon>
        <taxon>Akkermansiaceae</taxon>
        <taxon>Akkermansia</taxon>
    </lineage>
</organism>
<gene>
    <name evidence="1" type="ORF">AMLFYP55_01776</name>
</gene>
<dbReference type="Gene3D" id="3.20.20.150">
    <property type="entry name" value="Divalent-metal-dependent TIM barrel enzymes"/>
    <property type="match status" value="1"/>
</dbReference>
<evidence type="ECO:0000313" key="1">
    <source>
        <dbReference type="EMBL" id="VYS83556.1"/>
    </source>
</evidence>
<proteinExistence type="predicted"/>
<reference evidence="1" key="1">
    <citation type="submission" date="2019-11" db="EMBL/GenBank/DDBJ databases">
        <authorList>
            <person name="Feng L."/>
        </authorList>
    </citation>
    <scope>NUCLEOTIDE SEQUENCE</scope>
    <source>
        <strain evidence="1">AMuciniphilaLFYP55</strain>
    </source>
</reference>
<sequence length="421" mass="48704">MKFFLTAEPYVGLRNAPCARIFHYFPPEWNAVPQTSTYCPAMLSYCTNIHPAESWAETREALQTHVPRIRQELAALNSPLKDRPLGIGLRLSARAAAELLETPHAVEALKSWLDEHDARVETLNGFPYGNFHGQRVKEHVFQPDWTTPERFEYTCNLFRILARIGDENADRLTVSTLPASHSWFHAEEERMFSRLDAMSGFLDVLSRQTGRLMQLGLEPEPFGHFHDTEGAIRFFNGLRNHSRRPELIERHLGLTYDTCHFAILREEPADTLSAWEENNISLCKVQFSNALECRIRGEEDLERLRQFDDGVYFHQTSILHRGRTMLFPDLPNALAYGRDYAEETRDSQWRIHYHIPLYASPEPPLRGTEDFILKTHAFLRSHPGLNPHLEVETYTWSVLPDHLKIPLAAQIARELHYVETL</sequence>
<name>A0A6N2RRX7_9BACT</name>
<dbReference type="NCBIfam" id="NF035939">
    <property type="entry name" value="TIM_EboE"/>
    <property type="match status" value="1"/>
</dbReference>
<protein>
    <recommendedName>
        <fullName evidence="2">Xylose isomerase</fullName>
    </recommendedName>
</protein>
<dbReference type="SUPFAM" id="SSF51658">
    <property type="entry name" value="Xylose isomerase-like"/>
    <property type="match status" value="1"/>
</dbReference>